<feature type="non-terminal residue" evidence="1">
    <location>
        <position position="49"/>
    </location>
</feature>
<dbReference type="EMBL" id="UINC01209197">
    <property type="protein sequence ID" value="SVE32115.1"/>
    <property type="molecule type" value="Genomic_DNA"/>
</dbReference>
<dbReference type="AlphaFoldDB" id="A0A383CK34"/>
<evidence type="ECO:0000313" key="1">
    <source>
        <dbReference type="EMBL" id="SVE32115.1"/>
    </source>
</evidence>
<dbReference type="Gene3D" id="3.40.50.720">
    <property type="entry name" value="NAD(P)-binding Rossmann-like Domain"/>
    <property type="match status" value="1"/>
</dbReference>
<evidence type="ECO:0008006" key="2">
    <source>
        <dbReference type="Google" id="ProtNLM"/>
    </source>
</evidence>
<sequence>MKIKIGIVGASFAKAAFLPAFRLIDDVEVIAISSSRIESAKICAEEFNI</sequence>
<gene>
    <name evidence="1" type="ORF">METZ01_LOCUS484969</name>
</gene>
<accession>A0A383CK34</accession>
<dbReference type="SUPFAM" id="SSF51735">
    <property type="entry name" value="NAD(P)-binding Rossmann-fold domains"/>
    <property type="match status" value="1"/>
</dbReference>
<organism evidence="1">
    <name type="scientific">marine metagenome</name>
    <dbReference type="NCBI Taxonomy" id="408172"/>
    <lineage>
        <taxon>unclassified sequences</taxon>
        <taxon>metagenomes</taxon>
        <taxon>ecological metagenomes</taxon>
    </lineage>
</organism>
<name>A0A383CK34_9ZZZZ</name>
<dbReference type="InterPro" id="IPR036291">
    <property type="entry name" value="NAD(P)-bd_dom_sf"/>
</dbReference>
<protein>
    <recommendedName>
        <fullName evidence="2">Gfo/Idh/MocA-like oxidoreductase N-terminal domain-containing protein</fullName>
    </recommendedName>
</protein>
<reference evidence="1" key="1">
    <citation type="submission" date="2018-05" db="EMBL/GenBank/DDBJ databases">
        <authorList>
            <person name="Lanie J.A."/>
            <person name="Ng W.-L."/>
            <person name="Kazmierczak K.M."/>
            <person name="Andrzejewski T.M."/>
            <person name="Davidsen T.M."/>
            <person name="Wayne K.J."/>
            <person name="Tettelin H."/>
            <person name="Glass J.I."/>
            <person name="Rusch D."/>
            <person name="Podicherti R."/>
            <person name="Tsui H.-C.T."/>
            <person name="Winkler M.E."/>
        </authorList>
    </citation>
    <scope>NUCLEOTIDE SEQUENCE</scope>
</reference>
<proteinExistence type="predicted"/>